<protein>
    <submittedName>
        <fullName evidence="1">Uncharacterized protein</fullName>
    </submittedName>
</protein>
<evidence type="ECO:0000313" key="1">
    <source>
        <dbReference type="EMBL" id="EMI18092.1"/>
    </source>
</evidence>
<evidence type="ECO:0000313" key="2">
    <source>
        <dbReference type="Proteomes" id="UP000011991"/>
    </source>
</evidence>
<dbReference type="Proteomes" id="UP000011991">
    <property type="component" value="Unassembled WGS sequence"/>
</dbReference>
<dbReference type="PATRIC" id="fig|1265738.3.peg.4993"/>
<comment type="caution">
    <text evidence="1">The sequence shown here is derived from an EMBL/GenBank/DDBJ whole genome shotgun (WGS) entry which is preliminary data.</text>
</comment>
<gene>
    <name evidence="1" type="ORF">RMSM_04971</name>
</gene>
<reference evidence="1 2" key="1">
    <citation type="journal article" date="2013" name="Mar. Genomics">
        <title>Expression of sulfatases in Rhodopirellula baltica and the diversity of sulfatases in the genus Rhodopirellula.</title>
        <authorList>
            <person name="Wegner C.E."/>
            <person name="Richter-Heitmann T."/>
            <person name="Klindworth A."/>
            <person name="Klockow C."/>
            <person name="Richter M."/>
            <person name="Achstetter T."/>
            <person name="Glockner F.O."/>
            <person name="Harder J."/>
        </authorList>
    </citation>
    <scope>NUCLEOTIDE SEQUENCE [LARGE SCALE GENOMIC DNA]</scope>
    <source>
        <strain evidence="1 2">SM1</strain>
    </source>
</reference>
<organism evidence="1 2">
    <name type="scientific">Rhodopirellula maiorica SM1</name>
    <dbReference type="NCBI Taxonomy" id="1265738"/>
    <lineage>
        <taxon>Bacteria</taxon>
        <taxon>Pseudomonadati</taxon>
        <taxon>Planctomycetota</taxon>
        <taxon>Planctomycetia</taxon>
        <taxon>Pirellulales</taxon>
        <taxon>Pirellulaceae</taxon>
        <taxon>Novipirellula</taxon>
    </lineage>
</organism>
<name>M5RRT1_9BACT</name>
<accession>M5RRT1</accession>
<dbReference type="EMBL" id="ANOG01000706">
    <property type="protein sequence ID" value="EMI18092.1"/>
    <property type="molecule type" value="Genomic_DNA"/>
</dbReference>
<sequence>MNKKTRSIIKDSKWLKNKRKFHCTSSYAAIPDLDRKKRRFSVIAKTGPAGWQRALLGGVHQCL</sequence>
<dbReference type="AlphaFoldDB" id="M5RRT1"/>
<keyword evidence="2" id="KW-1185">Reference proteome</keyword>
<proteinExistence type="predicted"/>